<dbReference type="Gene3D" id="3.30.360.10">
    <property type="entry name" value="Dihydrodipicolinate Reductase, domain 2"/>
    <property type="match status" value="1"/>
</dbReference>
<evidence type="ECO:0000313" key="3">
    <source>
        <dbReference type="EMBL" id="MCX2803092.1"/>
    </source>
</evidence>
<evidence type="ECO:0000259" key="1">
    <source>
        <dbReference type="Pfam" id="PF01408"/>
    </source>
</evidence>
<evidence type="ECO:0000313" key="4">
    <source>
        <dbReference type="Proteomes" id="UP001209730"/>
    </source>
</evidence>
<dbReference type="InterPro" id="IPR055170">
    <property type="entry name" value="GFO_IDH_MocA-like_dom"/>
</dbReference>
<dbReference type="GeneID" id="76609031"/>
<gene>
    <name evidence="3" type="ORF">OQJ68_14960</name>
</gene>
<proteinExistence type="predicted"/>
<comment type="caution">
    <text evidence="3">The sequence shown here is derived from an EMBL/GenBank/DDBJ whole genome shotgun (WGS) entry which is preliminary data.</text>
</comment>
<dbReference type="InterPro" id="IPR036291">
    <property type="entry name" value="NAD(P)-bd_dom_sf"/>
</dbReference>
<dbReference type="EMBL" id="JAPHQB010000031">
    <property type="protein sequence ID" value="MCX2803092.1"/>
    <property type="molecule type" value="Genomic_DNA"/>
</dbReference>
<dbReference type="RefSeq" id="WP_231902394.1">
    <property type="nucleotide sequence ID" value="NZ_CP014864.1"/>
</dbReference>
<accession>A0AB35I1X9</accession>
<dbReference type="Pfam" id="PF01408">
    <property type="entry name" value="GFO_IDH_MocA"/>
    <property type="match status" value="1"/>
</dbReference>
<dbReference type="SUPFAM" id="SSF51735">
    <property type="entry name" value="NAD(P)-binding Rossmann-fold domains"/>
    <property type="match status" value="1"/>
</dbReference>
<feature type="domain" description="GFO/IDH/MocA-like oxidoreductase" evidence="2">
    <location>
        <begin position="149"/>
        <end position="281"/>
    </location>
</feature>
<sequence length="390" mass="41738">MKQSDSHKLRLGMVGGGEGAFIGAAHRAAAALDGRIQLVCGNFSRAPDNNRRSGRALGLSPARIYPDWRTLIESEAALPESERMQALTITTPNQLHVPIAEAALRAGFHVFSEKPAGVSLAEVKGLKSALDASDRKYALAHTYLGYPLVQQARQMVIDGALGRIRKIYVSYRQGWLSTGLENSGNKQAGWRTDPALAGASGCMADIGTHAFSLAEFVSGQPITHLCAELRSHVEERRLDDDGAALFRTAGGASGVLIASQVCAGEENDLTLHIYGEKGGLEWRQMAPDTLVHRIPGGEVRLLRAGSDKNFLHPRALQGLRLPAGHPEGYLEAMANLYRDFAASILDGVPANYPGIETGIRGMAFIEAVVASRGNWVALADTVDSPTEVLS</sequence>
<protein>
    <submittedName>
        <fullName evidence="3">Gfo/Idh/MocA family oxidoreductase</fullName>
    </submittedName>
</protein>
<evidence type="ECO:0000259" key="2">
    <source>
        <dbReference type="Pfam" id="PF22725"/>
    </source>
</evidence>
<dbReference type="Pfam" id="PF22725">
    <property type="entry name" value="GFO_IDH_MocA_C3"/>
    <property type="match status" value="1"/>
</dbReference>
<dbReference type="AlphaFoldDB" id="A0AB35I1X9"/>
<dbReference type="PANTHER" id="PTHR43708">
    <property type="entry name" value="CONSERVED EXPRESSED OXIDOREDUCTASE (EUROFUNG)"/>
    <property type="match status" value="1"/>
</dbReference>
<dbReference type="InterPro" id="IPR051317">
    <property type="entry name" value="Gfo/Idh/MocA_oxidoreduct"/>
</dbReference>
<feature type="domain" description="Gfo/Idh/MocA-like oxidoreductase N-terminal" evidence="1">
    <location>
        <begin position="10"/>
        <end position="139"/>
    </location>
</feature>
<dbReference type="PANTHER" id="PTHR43708:SF3">
    <property type="entry name" value="OXIDOREDUCTASE"/>
    <property type="match status" value="1"/>
</dbReference>
<dbReference type="GO" id="GO:0000166">
    <property type="term" value="F:nucleotide binding"/>
    <property type="evidence" value="ECO:0007669"/>
    <property type="project" value="InterPro"/>
</dbReference>
<dbReference type="InterPro" id="IPR000683">
    <property type="entry name" value="Gfo/Idh/MocA-like_OxRdtase_N"/>
</dbReference>
<dbReference type="Gene3D" id="3.40.50.720">
    <property type="entry name" value="NAD(P)-binding Rossmann-like Domain"/>
    <property type="match status" value="1"/>
</dbReference>
<reference evidence="3" key="1">
    <citation type="submission" date="2022-11" db="EMBL/GenBank/DDBJ databases">
        <title>Chitin-degrading and fungicidal potential of chitinolytic bacterial strains from marine environment of the Pacific Ocean regions.</title>
        <authorList>
            <person name="Pentekhina I."/>
            <person name="Nedashkovskaya O."/>
            <person name="Seitkalieva A."/>
            <person name="Podvolotskaya A."/>
            <person name="Tekutyeva L."/>
            <person name="Balabanova L."/>
        </authorList>
    </citation>
    <scope>NUCLEOTIDE SEQUENCE</scope>
    <source>
        <strain evidence="3">KMM 6838</strain>
    </source>
</reference>
<name>A0AB35I1X9_MICTH</name>
<dbReference type="Proteomes" id="UP001209730">
    <property type="component" value="Unassembled WGS sequence"/>
</dbReference>
<dbReference type="SUPFAM" id="SSF55347">
    <property type="entry name" value="Glyceraldehyde-3-phosphate dehydrogenase-like, C-terminal domain"/>
    <property type="match status" value="1"/>
</dbReference>
<organism evidence="3 4">
    <name type="scientific">Microbulbifer thermotolerans</name>
    <dbReference type="NCBI Taxonomy" id="252514"/>
    <lineage>
        <taxon>Bacteria</taxon>
        <taxon>Pseudomonadati</taxon>
        <taxon>Pseudomonadota</taxon>
        <taxon>Gammaproteobacteria</taxon>
        <taxon>Cellvibrionales</taxon>
        <taxon>Microbulbiferaceae</taxon>
        <taxon>Microbulbifer</taxon>
    </lineage>
</organism>